<dbReference type="InterPro" id="IPR001375">
    <property type="entry name" value="Peptidase_S9_cat"/>
</dbReference>
<keyword evidence="2" id="KW-0378">Hydrolase</keyword>
<comment type="caution">
    <text evidence="2">The sequence shown here is derived from an EMBL/GenBank/DDBJ whole genome shotgun (WGS) entry which is preliminary data.</text>
</comment>
<dbReference type="InParanoid" id="A0A395JH92"/>
<gene>
    <name evidence="2" type="ORF">DFR28_104133</name>
</gene>
<dbReference type="GO" id="GO:0006508">
    <property type="term" value="P:proteolysis"/>
    <property type="evidence" value="ECO:0007669"/>
    <property type="project" value="InterPro"/>
</dbReference>
<protein>
    <submittedName>
        <fullName evidence="2">Dipeptidyl aminopeptidase/acylaminoacyl peptidase</fullName>
    </submittedName>
</protein>
<dbReference type="RefSeq" id="WP_113955070.1">
    <property type="nucleotide sequence ID" value="NZ_QNRT01000004.1"/>
</dbReference>
<name>A0A395JH92_9GAMM</name>
<evidence type="ECO:0000313" key="3">
    <source>
        <dbReference type="Proteomes" id="UP000253083"/>
    </source>
</evidence>
<dbReference type="SUPFAM" id="SSF82171">
    <property type="entry name" value="DPP6 N-terminal domain-like"/>
    <property type="match status" value="1"/>
</dbReference>
<keyword evidence="2" id="KW-0031">Aminopeptidase</keyword>
<dbReference type="AlphaFoldDB" id="A0A395JH92"/>
<dbReference type="Proteomes" id="UP000253083">
    <property type="component" value="Unassembled WGS sequence"/>
</dbReference>
<accession>A0A395JH92</accession>
<dbReference type="EMBL" id="QNRT01000004">
    <property type="protein sequence ID" value="RBP49205.1"/>
    <property type="molecule type" value="Genomic_DNA"/>
</dbReference>
<feature type="domain" description="Peptidase S9 prolyl oligopeptidase catalytic" evidence="1">
    <location>
        <begin position="442"/>
        <end position="656"/>
    </location>
</feature>
<evidence type="ECO:0000259" key="1">
    <source>
        <dbReference type="Pfam" id="PF00326"/>
    </source>
</evidence>
<dbReference type="PANTHER" id="PTHR43056">
    <property type="entry name" value="PEPTIDASE S9 PROLYL OLIGOPEPTIDASE"/>
    <property type="match status" value="1"/>
</dbReference>
<dbReference type="Gene3D" id="3.40.50.1820">
    <property type="entry name" value="alpha/beta hydrolase"/>
    <property type="match status" value="1"/>
</dbReference>
<dbReference type="OrthoDB" id="4269629at2"/>
<dbReference type="Gene3D" id="2.120.10.30">
    <property type="entry name" value="TolB, C-terminal domain"/>
    <property type="match status" value="1"/>
</dbReference>
<organism evidence="2 3">
    <name type="scientific">Arenicella xantha</name>
    <dbReference type="NCBI Taxonomy" id="644221"/>
    <lineage>
        <taxon>Bacteria</taxon>
        <taxon>Pseudomonadati</taxon>
        <taxon>Pseudomonadota</taxon>
        <taxon>Gammaproteobacteria</taxon>
        <taxon>Arenicellales</taxon>
        <taxon>Arenicellaceae</taxon>
        <taxon>Arenicella</taxon>
    </lineage>
</organism>
<proteinExistence type="predicted"/>
<dbReference type="GO" id="GO:0008236">
    <property type="term" value="F:serine-type peptidase activity"/>
    <property type="evidence" value="ECO:0007669"/>
    <property type="project" value="InterPro"/>
</dbReference>
<dbReference type="Pfam" id="PF00326">
    <property type="entry name" value="Peptidase_S9"/>
    <property type="match status" value="1"/>
</dbReference>
<dbReference type="GO" id="GO:0004177">
    <property type="term" value="F:aminopeptidase activity"/>
    <property type="evidence" value="ECO:0007669"/>
    <property type="project" value="UniProtKB-KW"/>
</dbReference>
<dbReference type="PANTHER" id="PTHR43056:SF5">
    <property type="entry name" value="PEPTIDASE S9 PROLYL OLIGOPEPTIDASE CATALYTIC DOMAIN-CONTAINING PROTEIN"/>
    <property type="match status" value="1"/>
</dbReference>
<dbReference type="InterPro" id="IPR011042">
    <property type="entry name" value="6-blade_b-propeller_TolB-like"/>
</dbReference>
<sequence length="665" mass="74589">MLDFLDWESPISLEKVFSSGDSFSYPHIVQDGSGDLLYLSSIKQQKSRLALMLLAGDEHHCLTPQPFSLRTRVNEYGGKPFWVFGADVLFCNDSDQCLYKVSVSDKGATPPQRVTIKSSTRPRYMYTDVNRVGAVYLAIVEQEAESDEADEELSQNTMFLACIDGSDKAPVPLQVGADFYSNLVVSHDQQRIAWVQWNHPNMPWDETELWVANLAHDAGGVRLVDAQRVELAPTACVCQLLFASDGRLFFSADFALDTWRNNFWNIYALEPRSNQVSRVSQEAFEFGYPHWQYGDQRIVQFDADTLIAVGSTPESDVLFSIGLRDLSVKPVAWEAATIQYLASDGQGKMTALQLGQASSPQVVTFEIQNREVIRQSYVSNSEPEIECSIPEHLSFKTRDGGVAYGFYYAPCNSEYAAKTNSIAKPPLIVMVHGGPTARAYGHFDIQKQFWTSRGFAVFDVNHRGSSGYGRNFRDALYGHWGDLDISDIIDGVNMLVAQNKVDGKRLCIRGKSAGGYAVLRALTEYPGFFKAGACYYGIGNLETLAAQTHKFEKYYTDRLVGEAYATRPKTVSESRYYQRSPIHQLPSLESAMIVFQGSLDKIVPPTVAQEIINVLDRVGLWHEYVEYADEAHGFRQVANNIDALGRELMFYQNVLRESGARREIQ</sequence>
<evidence type="ECO:0000313" key="2">
    <source>
        <dbReference type="EMBL" id="RBP49205.1"/>
    </source>
</evidence>
<dbReference type="InterPro" id="IPR050585">
    <property type="entry name" value="Xaa-Pro_dipeptidyl-ppase/CocE"/>
</dbReference>
<reference evidence="2 3" key="1">
    <citation type="submission" date="2018-06" db="EMBL/GenBank/DDBJ databases">
        <title>Genomic Encyclopedia of Type Strains, Phase IV (KMG-IV): sequencing the most valuable type-strain genomes for metagenomic binning, comparative biology and taxonomic classification.</title>
        <authorList>
            <person name="Goeker M."/>
        </authorList>
    </citation>
    <scope>NUCLEOTIDE SEQUENCE [LARGE SCALE GENOMIC DNA]</scope>
    <source>
        <strain evidence="2 3">DSM 24032</strain>
    </source>
</reference>
<keyword evidence="3" id="KW-1185">Reference proteome</keyword>
<dbReference type="InterPro" id="IPR029058">
    <property type="entry name" value="AB_hydrolase_fold"/>
</dbReference>
<dbReference type="SUPFAM" id="SSF53474">
    <property type="entry name" value="alpha/beta-Hydrolases"/>
    <property type="match status" value="1"/>
</dbReference>
<keyword evidence="2" id="KW-0645">Protease</keyword>